<dbReference type="EMBL" id="ML993609">
    <property type="protein sequence ID" value="KAF2163361.1"/>
    <property type="molecule type" value="Genomic_DNA"/>
</dbReference>
<reference evidence="2" key="1">
    <citation type="journal article" date="2020" name="Stud. Mycol.">
        <title>101 Dothideomycetes genomes: a test case for predicting lifestyles and emergence of pathogens.</title>
        <authorList>
            <person name="Haridas S."/>
            <person name="Albert R."/>
            <person name="Binder M."/>
            <person name="Bloem J."/>
            <person name="Labutti K."/>
            <person name="Salamov A."/>
            <person name="Andreopoulos B."/>
            <person name="Baker S."/>
            <person name="Barry K."/>
            <person name="Bills G."/>
            <person name="Bluhm B."/>
            <person name="Cannon C."/>
            <person name="Castanera R."/>
            <person name="Culley D."/>
            <person name="Daum C."/>
            <person name="Ezra D."/>
            <person name="Gonzalez J."/>
            <person name="Henrissat B."/>
            <person name="Kuo A."/>
            <person name="Liang C."/>
            <person name="Lipzen A."/>
            <person name="Lutzoni F."/>
            <person name="Magnuson J."/>
            <person name="Mondo S."/>
            <person name="Nolan M."/>
            <person name="Ohm R."/>
            <person name="Pangilinan J."/>
            <person name="Park H.-J."/>
            <person name="Ramirez L."/>
            <person name="Alfaro M."/>
            <person name="Sun H."/>
            <person name="Tritt A."/>
            <person name="Yoshinaga Y."/>
            <person name="Zwiers L.-H."/>
            <person name="Turgeon B."/>
            <person name="Goodwin S."/>
            <person name="Spatafora J."/>
            <person name="Crous P."/>
            <person name="Grigoriev I."/>
        </authorList>
    </citation>
    <scope>NUCLEOTIDE SEQUENCE</scope>
    <source>
        <strain evidence="2">ATCC 36951</strain>
    </source>
</reference>
<dbReference type="Proteomes" id="UP000799537">
    <property type="component" value="Unassembled WGS sequence"/>
</dbReference>
<proteinExistence type="predicted"/>
<name>A0A6A6C8J6_ZASCE</name>
<evidence type="ECO:0000313" key="3">
    <source>
        <dbReference type="Proteomes" id="UP000799537"/>
    </source>
</evidence>
<evidence type="ECO:0000256" key="1">
    <source>
        <dbReference type="SAM" id="MobiDB-lite"/>
    </source>
</evidence>
<organism evidence="2 3">
    <name type="scientific">Zasmidium cellare ATCC 36951</name>
    <dbReference type="NCBI Taxonomy" id="1080233"/>
    <lineage>
        <taxon>Eukaryota</taxon>
        <taxon>Fungi</taxon>
        <taxon>Dikarya</taxon>
        <taxon>Ascomycota</taxon>
        <taxon>Pezizomycotina</taxon>
        <taxon>Dothideomycetes</taxon>
        <taxon>Dothideomycetidae</taxon>
        <taxon>Mycosphaerellales</taxon>
        <taxon>Mycosphaerellaceae</taxon>
        <taxon>Zasmidium</taxon>
    </lineage>
</organism>
<evidence type="ECO:0000313" key="2">
    <source>
        <dbReference type="EMBL" id="KAF2163361.1"/>
    </source>
</evidence>
<keyword evidence="3" id="KW-1185">Reference proteome</keyword>
<feature type="compositionally biased region" description="Acidic residues" evidence="1">
    <location>
        <begin position="109"/>
        <end position="126"/>
    </location>
</feature>
<feature type="region of interest" description="Disordered" evidence="1">
    <location>
        <begin position="67"/>
        <end position="135"/>
    </location>
</feature>
<accession>A0A6A6C8J6</accession>
<feature type="compositionally biased region" description="Polar residues" evidence="1">
    <location>
        <begin position="80"/>
        <end position="93"/>
    </location>
</feature>
<gene>
    <name evidence="2" type="ORF">M409DRAFT_57641</name>
</gene>
<dbReference type="AlphaFoldDB" id="A0A6A6C8J6"/>
<dbReference type="GeneID" id="54566961"/>
<protein>
    <submittedName>
        <fullName evidence="2">Uncharacterized protein</fullName>
    </submittedName>
</protein>
<sequence length="210" mass="23105">MSVQTLVERFQGVHPSPEPAPIFKIGGKGTDSDTSKHSPAAIEVGYTVQVIQHTDIAGTGIFTSEVSSDSVRENIENEEASSSYTTEVHSSTAALEATEPSVDAKIDIDNEEDWSSEDSSDSDEEVQMTPGPSPYMEPADLIAILNWMRKGDLFNNTNNLPHEVVYRGTAPEAVETGDFSLWKTICEDRRCRVHFKATDGERQYDIGSFE</sequence>
<dbReference type="RefSeq" id="XP_033664250.1">
    <property type="nucleotide sequence ID" value="XM_033813689.1"/>
</dbReference>